<feature type="compositionally biased region" description="Low complexity" evidence="1">
    <location>
        <begin position="20"/>
        <end position="29"/>
    </location>
</feature>
<evidence type="ECO:0000313" key="2">
    <source>
        <dbReference type="EMBL" id="GHJ84524.1"/>
    </source>
</evidence>
<dbReference type="AlphaFoldDB" id="A0A8H3TPB1"/>
<feature type="compositionally biased region" description="Acidic residues" evidence="1">
    <location>
        <begin position="211"/>
        <end position="251"/>
    </location>
</feature>
<feature type="region of interest" description="Disordered" evidence="1">
    <location>
        <begin position="414"/>
        <end position="488"/>
    </location>
</feature>
<feature type="region of interest" description="Disordered" evidence="1">
    <location>
        <begin position="677"/>
        <end position="739"/>
    </location>
</feature>
<feature type="compositionally biased region" description="Low complexity" evidence="1">
    <location>
        <begin position="119"/>
        <end position="143"/>
    </location>
</feature>
<dbReference type="Proteomes" id="UP000620104">
    <property type="component" value="Unassembled WGS sequence"/>
</dbReference>
<feature type="region of interest" description="Disordered" evidence="1">
    <location>
        <begin position="1"/>
        <end position="29"/>
    </location>
</feature>
<evidence type="ECO:0000256" key="1">
    <source>
        <dbReference type="SAM" id="MobiDB-lite"/>
    </source>
</evidence>
<comment type="caution">
    <text evidence="2">The sequence shown here is derived from an EMBL/GenBank/DDBJ whole genome shotgun (WGS) entry which is preliminary data.</text>
</comment>
<accession>A0A8H3TPB1</accession>
<evidence type="ECO:0000313" key="3">
    <source>
        <dbReference type="Proteomes" id="UP000620104"/>
    </source>
</evidence>
<reference evidence="2" key="1">
    <citation type="submission" date="2020-07" db="EMBL/GenBank/DDBJ databases">
        <title>Draft Genome Sequence of a Deep-Sea Yeast, Naganishia (Cryptococcus) liquefaciens strain N6.</title>
        <authorList>
            <person name="Han Y.W."/>
            <person name="Kajitani R."/>
            <person name="Morimoto H."/>
            <person name="Parhat M."/>
            <person name="Tsubouchi H."/>
            <person name="Bakenova O."/>
            <person name="Ogata M."/>
            <person name="Argunhan B."/>
            <person name="Aoki R."/>
            <person name="Kajiwara S."/>
            <person name="Itoh T."/>
            <person name="Iwasaki H."/>
        </authorList>
    </citation>
    <scope>NUCLEOTIDE SEQUENCE</scope>
    <source>
        <strain evidence="2">N6</strain>
    </source>
</reference>
<organism evidence="2 3">
    <name type="scientific">Naganishia liquefaciens</name>
    <dbReference type="NCBI Taxonomy" id="104408"/>
    <lineage>
        <taxon>Eukaryota</taxon>
        <taxon>Fungi</taxon>
        <taxon>Dikarya</taxon>
        <taxon>Basidiomycota</taxon>
        <taxon>Agaricomycotina</taxon>
        <taxon>Tremellomycetes</taxon>
        <taxon>Filobasidiales</taxon>
        <taxon>Filobasidiaceae</taxon>
        <taxon>Naganishia</taxon>
    </lineage>
</organism>
<feature type="compositionally biased region" description="Acidic residues" evidence="1">
    <location>
        <begin position="261"/>
        <end position="271"/>
    </location>
</feature>
<feature type="region of interest" description="Disordered" evidence="1">
    <location>
        <begin position="106"/>
        <end position="293"/>
    </location>
</feature>
<name>A0A8H3TPB1_9TREE</name>
<feature type="compositionally biased region" description="Acidic residues" evidence="1">
    <location>
        <begin position="281"/>
        <end position="293"/>
    </location>
</feature>
<keyword evidence="3" id="KW-1185">Reference proteome</keyword>
<dbReference type="EMBL" id="BLZA01000009">
    <property type="protein sequence ID" value="GHJ84524.1"/>
    <property type="molecule type" value="Genomic_DNA"/>
</dbReference>
<proteinExistence type="predicted"/>
<protein>
    <submittedName>
        <fullName evidence="2">Uncharacterized protein</fullName>
    </submittedName>
</protein>
<dbReference type="OrthoDB" id="2596043at2759"/>
<sequence length="793" mass="85597">MDHPHVQQRGFVAPAPDPVQQQQQHQQLLQPSQRSILGQTPAASQCRESLLSRVLKRDGDAEGDDRDKAGVAGFGVTLDSVAGPLPKPILRRASCVESTVCGGRIEERSSQAGNDEQFQQSQHPSSSVPQPPLIFQQPPLLNQPQPPLVRKTSLKFAIAPPPTHLTAPLYSSASATEPPYPGSRRSSLESGPNVAVEADQVDGLAERLIGDIEEDDEEQVEDDEDQDDEDQDDEDHDEDDDDDDDDGEYNDDSISNPDHEDAQDEDDEDEDRYSSTNWSGYEEDSEAGLSDEELAIKETLIVSPGPRRKLASRDALAEDVEGSTAFASDRAALATHISSIASPQNPSFAFARPTNYRRRRPASLASDGGAGTGVGGSISSLLAVGGASFVKIDPAERIHRGRGAVQILDPIPQGARTRRNTGTETDTCTRHCSPPPAMDRSRSSSRGIPPAVSGIGHVMKPPRADLSPSAIRMQARRGNGDPRKRKQRDTVAQLNLFGPSGRVARALTTDDDLGDRRLDTTEDEFALGARRELTRGWRSDDALFAVPMVRRYPTAVAQYLPPDTGSGKNSVISVVKYPATSSVPPSDMEQLEAFSDGLVNPQQAIRRASDKIVSRRVSTCSAQPINNGLLSPTEPIIAHFGASVPCPPAVDDTPALASGTSFCPSTPVDQILHETLTGTPGRRRGSDVTSNNIPYIKTTEGSGSDGYRSRASSAMGFRSDDGRVQPHPPSSSTPIYHQQSASYIPSRKGYFEEGVEAPRSLSTTLVTSVNQPCKSRPIKCPSPRRRTQDEVRT</sequence>
<feature type="region of interest" description="Disordered" evidence="1">
    <location>
        <begin position="772"/>
        <end position="793"/>
    </location>
</feature>
<gene>
    <name evidence="2" type="ORF">NliqN6_0926</name>
</gene>